<dbReference type="Proteomes" id="UP000019384">
    <property type="component" value="Unassembled WGS sequence"/>
</dbReference>
<dbReference type="GeneID" id="34520614"/>
<evidence type="ECO:0000313" key="1">
    <source>
        <dbReference type="EMBL" id="CDK27230.1"/>
    </source>
</evidence>
<keyword evidence="2" id="KW-1185">Reference proteome</keyword>
<organism evidence="1 2">
    <name type="scientific">Kuraishia capsulata CBS 1993</name>
    <dbReference type="NCBI Taxonomy" id="1382522"/>
    <lineage>
        <taxon>Eukaryota</taxon>
        <taxon>Fungi</taxon>
        <taxon>Dikarya</taxon>
        <taxon>Ascomycota</taxon>
        <taxon>Saccharomycotina</taxon>
        <taxon>Pichiomycetes</taxon>
        <taxon>Pichiales</taxon>
        <taxon>Pichiaceae</taxon>
        <taxon>Kuraishia</taxon>
    </lineage>
</organism>
<evidence type="ECO:0000313" key="2">
    <source>
        <dbReference type="Proteomes" id="UP000019384"/>
    </source>
</evidence>
<gene>
    <name evidence="1" type="ORF">KUCA_T00003208001</name>
</gene>
<evidence type="ECO:0008006" key="3">
    <source>
        <dbReference type="Google" id="ProtNLM"/>
    </source>
</evidence>
<dbReference type="InterPro" id="IPR029063">
    <property type="entry name" value="SAM-dependent_MTases_sf"/>
</dbReference>
<reference evidence="1" key="2">
    <citation type="submission" date="2014-02" db="EMBL/GenBank/DDBJ databases">
        <title>Complete DNA sequence of /Kuraishia capsulata/ illustrates novel genomic features among budding yeasts (/Saccharomycotina/).</title>
        <authorList>
            <person name="Morales L."/>
            <person name="Noel B."/>
            <person name="Porcel B."/>
            <person name="Marcet-Houben M."/>
            <person name="Hullo M-F."/>
            <person name="Sacerdot C."/>
            <person name="Tekaia F."/>
            <person name="Leh-Louis V."/>
            <person name="Despons L."/>
            <person name="Khanna V."/>
            <person name="Aury J-M."/>
            <person name="Barbe V."/>
            <person name="Couloux A."/>
            <person name="Labadie K."/>
            <person name="Pelletier E."/>
            <person name="Souciet J-L."/>
            <person name="Boekhout T."/>
            <person name="Gabaldon T."/>
            <person name="Wincker P."/>
            <person name="Dujon B."/>
        </authorList>
    </citation>
    <scope>NUCLEOTIDE SEQUENCE</scope>
    <source>
        <strain evidence="1">CBS 1993</strain>
    </source>
</reference>
<proteinExistence type="predicted"/>
<sequence length="246" mass="27698">MTLLLLKSLDTNLTPQPHQDLLAYLQTREESLKSNRPKILEAIEEFYGPKSEVSRCSRISKEFLDQKSRCCIEIGSDLGYSAVYLIDKALKLDPFIDIDYYLLLEDESHAKIGRYIIELSALDRYVHVIQGPTSKVLAGLGDLILPVDFLYLNNSAGPYVSVIRVAESLGMVGKGTLVAANVGPEVDKYEEYMTWTPAEKRQFIYTNKNVFDVEFPGRWNVVYATQLRESGGHTVALSTCIDFLDS</sequence>
<dbReference type="STRING" id="1382522.W6MWD0"/>
<dbReference type="EMBL" id="HG793128">
    <property type="protein sequence ID" value="CDK27230.1"/>
    <property type="molecule type" value="Genomic_DNA"/>
</dbReference>
<dbReference type="PANTHER" id="PTHR43836">
    <property type="entry name" value="CATECHOL O-METHYLTRANSFERASE 1-RELATED"/>
    <property type="match status" value="1"/>
</dbReference>
<accession>W6MWD0</accession>
<dbReference type="HOGENOM" id="CLU_1129202_0_0_1"/>
<name>W6MWD0_9ASCO</name>
<dbReference type="Gene3D" id="3.40.50.150">
    <property type="entry name" value="Vaccinia Virus protein VP39"/>
    <property type="match status" value="1"/>
</dbReference>
<reference evidence="1" key="1">
    <citation type="submission" date="2013-12" db="EMBL/GenBank/DDBJ databases">
        <authorList>
            <person name="Genoscope - CEA"/>
        </authorList>
    </citation>
    <scope>NUCLEOTIDE SEQUENCE</scope>
    <source>
        <strain evidence="1">CBS 1993</strain>
    </source>
</reference>
<dbReference type="GO" id="GO:0008171">
    <property type="term" value="F:O-methyltransferase activity"/>
    <property type="evidence" value="ECO:0007669"/>
    <property type="project" value="TreeGrafter"/>
</dbReference>
<dbReference type="AlphaFoldDB" id="W6MWD0"/>
<protein>
    <recommendedName>
        <fullName evidence="3">Catechol O-methyltransferase</fullName>
    </recommendedName>
</protein>
<dbReference type="PANTHER" id="PTHR43836:SF2">
    <property type="entry name" value="CATECHOL O-METHYLTRANSFERASE 1-RELATED"/>
    <property type="match status" value="1"/>
</dbReference>
<dbReference type="RefSeq" id="XP_022459226.1">
    <property type="nucleotide sequence ID" value="XM_022601600.1"/>
</dbReference>
<dbReference type="OrthoDB" id="186626at2759"/>